<dbReference type="PANTHER" id="PTHR46504">
    <property type="entry name" value="TRNASE Z TRZ1"/>
    <property type="match status" value="1"/>
</dbReference>
<dbReference type="OrthoDB" id="342839at2"/>
<dbReference type="GO" id="GO:0008800">
    <property type="term" value="F:beta-lactamase activity"/>
    <property type="evidence" value="ECO:0007669"/>
    <property type="project" value="InterPro"/>
</dbReference>
<evidence type="ECO:0000256" key="1">
    <source>
        <dbReference type="ARBA" id="ARBA00001947"/>
    </source>
</evidence>
<dbReference type="GO" id="GO:0008270">
    <property type="term" value="F:zinc ion binding"/>
    <property type="evidence" value="ECO:0007669"/>
    <property type="project" value="InterPro"/>
</dbReference>
<reference evidence="6 7" key="1">
    <citation type="submission" date="2007-06" db="EMBL/GenBank/DDBJ databases">
        <authorList>
            <person name="Shimkets L."/>
            <person name="Ferriera S."/>
            <person name="Johnson J."/>
            <person name="Kravitz S."/>
            <person name="Beeson K."/>
            <person name="Sutton G."/>
            <person name="Rogers Y.-H."/>
            <person name="Friedman R."/>
            <person name="Frazier M."/>
            <person name="Venter J.C."/>
        </authorList>
    </citation>
    <scope>NUCLEOTIDE SEQUENCE [LARGE SCALE GENOMIC DNA]</scope>
    <source>
        <strain evidence="6 7">SIR-1</strain>
    </source>
</reference>
<dbReference type="RefSeq" id="WP_006970702.1">
    <property type="nucleotide sequence ID" value="NZ_ABCS01000013.1"/>
</dbReference>
<gene>
    <name evidence="6" type="ORF">PPSIR1_35872</name>
</gene>
<keyword evidence="7" id="KW-1185">Reference proteome</keyword>
<evidence type="ECO:0000259" key="5">
    <source>
        <dbReference type="Pfam" id="PF12706"/>
    </source>
</evidence>
<sequence>MPRPREDELVVSGLRLVGVTEGGVETNLRVPELGVMFDIGMCPPKALGFDRLLISHGHADHLGGIHYYLSQRGMRKQKVPTIAAPKALAPQLEQMLELWSAVEGFDYRYDLRPAGPGDRVELGRGLTAIAVPTVHRVPSLAWVIERRVNKLLPAFQGKPNQEIRAAKERGETITESTDVPLLCVSGDTTIDAFLASPLMRQVKVLVHECTSWSDTRGVEDTRAYGHTHVDEIIEHAERFEGEALVLVHRSLRHTKAFAEQVVRERFPASVRDKVFVFGN</sequence>
<proteinExistence type="predicted"/>
<evidence type="ECO:0000313" key="6">
    <source>
        <dbReference type="EMBL" id="EDM80143.1"/>
    </source>
</evidence>
<dbReference type="AlphaFoldDB" id="A6G1V3"/>
<evidence type="ECO:0000256" key="3">
    <source>
        <dbReference type="ARBA" id="ARBA00022801"/>
    </source>
</evidence>
<organism evidence="6 7">
    <name type="scientific">Plesiocystis pacifica SIR-1</name>
    <dbReference type="NCBI Taxonomy" id="391625"/>
    <lineage>
        <taxon>Bacteria</taxon>
        <taxon>Pseudomonadati</taxon>
        <taxon>Myxococcota</taxon>
        <taxon>Polyangia</taxon>
        <taxon>Nannocystales</taxon>
        <taxon>Nannocystaceae</taxon>
        <taxon>Plesiocystis</taxon>
    </lineage>
</organism>
<keyword evidence="2" id="KW-0479">Metal-binding</keyword>
<evidence type="ECO:0000256" key="4">
    <source>
        <dbReference type="ARBA" id="ARBA00022833"/>
    </source>
</evidence>
<dbReference type="Proteomes" id="UP000005801">
    <property type="component" value="Unassembled WGS sequence"/>
</dbReference>
<comment type="cofactor">
    <cofactor evidence="1">
        <name>Zn(2+)</name>
        <dbReference type="ChEBI" id="CHEBI:29105"/>
    </cofactor>
</comment>
<name>A6G1V3_9BACT</name>
<dbReference type="PROSITE" id="PS00743">
    <property type="entry name" value="BETA_LACTAMASE_B_1"/>
    <property type="match status" value="1"/>
</dbReference>
<keyword evidence="4" id="KW-0862">Zinc</keyword>
<dbReference type="InterPro" id="IPR001018">
    <property type="entry name" value="Beta-lactamase_class-B_CS"/>
</dbReference>
<dbReference type="Gene3D" id="3.60.15.10">
    <property type="entry name" value="Ribonuclease Z/Hydroxyacylglutathione hydrolase-like"/>
    <property type="match status" value="1"/>
</dbReference>
<dbReference type="PANTHER" id="PTHR46504:SF2">
    <property type="entry name" value="TRNASE Z TRZ1"/>
    <property type="match status" value="1"/>
</dbReference>
<dbReference type="InterPro" id="IPR001279">
    <property type="entry name" value="Metallo-B-lactamas"/>
</dbReference>
<protein>
    <submittedName>
        <fullName evidence="6">Metallo-beta-lactamase</fullName>
    </submittedName>
</protein>
<dbReference type="SUPFAM" id="SSF56281">
    <property type="entry name" value="Metallo-hydrolase/oxidoreductase"/>
    <property type="match status" value="1"/>
</dbReference>
<keyword evidence="3" id="KW-0378">Hydrolase</keyword>
<evidence type="ECO:0000256" key="2">
    <source>
        <dbReference type="ARBA" id="ARBA00022723"/>
    </source>
</evidence>
<dbReference type="GO" id="GO:0017001">
    <property type="term" value="P:antibiotic catabolic process"/>
    <property type="evidence" value="ECO:0007669"/>
    <property type="project" value="InterPro"/>
</dbReference>
<feature type="domain" description="Metallo-beta-lactamase" evidence="5">
    <location>
        <begin position="50"/>
        <end position="248"/>
    </location>
</feature>
<comment type="caution">
    <text evidence="6">The sequence shown here is derived from an EMBL/GenBank/DDBJ whole genome shotgun (WGS) entry which is preliminary data.</text>
</comment>
<dbReference type="eggNOG" id="COG1234">
    <property type="taxonomic scope" value="Bacteria"/>
</dbReference>
<evidence type="ECO:0000313" key="7">
    <source>
        <dbReference type="Proteomes" id="UP000005801"/>
    </source>
</evidence>
<dbReference type="Pfam" id="PF12706">
    <property type="entry name" value="Lactamase_B_2"/>
    <property type="match status" value="1"/>
</dbReference>
<dbReference type="STRING" id="391625.PPSIR1_35872"/>
<dbReference type="EMBL" id="ABCS01000013">
    <property type="protein sequence ID" value="EDM80143.1"/>
    <property type="molecule type" value="Genomic_DNA"/>
</dbReference>
<dbReference type="InterPro" id="IPR036866">
    <property type="entry name" value="RibonucZ/Hydroxyglut_hydro"/>
</dbReference>
<accession>A6G1V3</accession>